<dbReference type="CDD" id="cd00769">
    <property type="entry name" value="PheRS_beta_core"/>
    <property type="match status" value="1"/>
</dbReference>
<evidence type="ECO:0000256" key="10">
    <source>
        <dbReference type="ARBA" id="ARBA00022842"/>
    </source>
</evidence>
<dbReference type="GO" id="GO:0000287">
    <property type="term" value="F:magnesium ion binding"/>
    <property type="evidence" value="ECO:0007669"/>
    <property type="project" value="UniProtKB-UniRule"/>
</dbReference>
<name>A0A1A9HWH3_9CHLA</name>
<organism evidence="20 21">
    <name type="scientific">Candidatus Chlamydia sanziniae</name>
    <dbReference type="NCBI Taxonomy" id="1806891"/>
    <lineage>
        <taxon>Bacteria</taxon>
        <taxon>Pseudomonadati</taxon>
        <taxon>Chlamydiota</taxon>
        <taxon>Chlamydiia</taxon>
        <taxon>Chlamydiales</taxon>
        <taxon>Chlamydiaceae</taxon>
        <taxon>Chlamydia/Chlamydophila group</taxon>
        <taxon>Chlamydia</taxon>
    </lineage>
</organism>
<dbReference type="PROSITE" id="PS51483">
    <property type="entry name" value="B5"/>
    <property type="match status" value="1"/>
</dbReference>
<dbReference type="SUPFAM" id="SSF46955">
    <property type="entry name" value="Putative DNA-binding domain"/>
    <property type="match status" value="1"/>
</dbReference>
<feature type="binding site" evidence="15">
    <location>
        <position position="464"/>
    </location>
    <ligand>
        <name>Mg(2+)</name>
        <dbReference type="ChEBI" id="CHEBI:18420"/>
        <note>shared with alpha subunit</note>
    </ligand>
</feature>
<dbReference type="Gene3D" id="3.30.70.380">
    <property type="entry name" value="Ferrodoxin-fold anticodon-binding domain"/>
    <property type="match status" value="1"/>
</dbReference>
<dbReference type="InterPro" id="IPR020825">
    <property type="entry name" value="Phe-tRNA_synthase-like_B3/B4"/>
</dbReference>
<dbReference type="GO" id="GO:0004826">
    <property type="term" value="F:phenylalanine-tRNA ligase activity"/>
    <property type="evidence" value="ECO:0007669"/>
    <property type="project" value="UniProtKB-UniRule"/>
</dbReference>
<dbReference type="Gene3D" id="3.50.40.10">
    <property type="entry name" value="Phenylalanyl-trna Synthetase, Chain B, domain 3"/>
    <property type="match status" value="1"/>
</dbReference>
<dbReference type="Gene3D" id="2.40.50.140">
    <property type="entry name" value="Nucleic acid-binding proteins"/>
    <property type="match status" value="1"/>
</dbReference>
<evidence type="ECO:0000256" key="15">
    <source>
        <dbReference type="HAMAP-Rule" id="MF_00283"/>
    </source>
</evidence>
<feature type="binding site" evidence="15">
    <location>
        <position position="468"/>
    </location>
    <ligand>
        <name>Mg(2+)</name>
        <dbReference type="ChEBI" id="CHEBI:18420"/>
        <note>shared with alpha subunit</note>
    </ligand>
</feature>
<dbReference type="InterPro" id="IPR041616">
    <property type="entry name" value="PheRS_beta_core"/>
</dbReference>
<feature type="domain" description="FDX-ACB" evidence="18">
    <location>
        <begin position="698"/>
        <end position="795"/>
    </location>
</feature>
<evidence type="ECO:0000256" key="3">
    <source>
        <dbReference type="ARBA" id="ARBA00011209"/>
    </source>
</evidence>
<dbReference type="InterPro" id="IPR004532">
    <property type="entry name" value="Phe-tRNA-ligase_IIc_bsu_bact"/>
</dbReference>
<comment type="catalytic activity">
    <reaction evidence="14 15">
        <text>tRNA(Phe) + L-phenylalanine + ATP = L-phenylalanyl-tRNA(Phe) + AMP + diphosphate + H(+)</text>
        <dbReference type="Rhea" id="RHEA:19413"/>
        <dbReference type="Rhea" id="RHEA-COMP:9668"/>
        <dbReference type="Rhea" id="RHEA-COMP:9699"/>
        <dbReference type="ChEBI" id="CHEBI:15378"/>
        <dbReference type="ChEBI" id="CHEBI:30616"/>
        <dbReference type="ChEBI" id="CHEBI:33019"/>
        <dbReference type="ChEBI" id="CHEBI:58095"/>
        <dbReference type="ChEBI" id="CHEBI:78442"/>
        <dbReference type="ChEBI" id="CHEBI:78531"/>
        <dbReference type="ChEBI" id="CHEBI:456215"/>
        <dbReference type="EC" id="6.1.1.20"/>
    </reaction>
</comment>
<dbReference type="PANTHER" id="PTHR10947">
    <property type="entry name" value="PHENYLALANYL-TRNA SYNTHETASE BETA CHAIN AND LEUCINE-RICH REPEAT-CONTAINING PROTEIN 47"/>
    <property type="match status" value="1"/>
</dbReference>
<dbReference type="PROSITE" id="PS50886">
    <property type="entry name" value="TRBD"/>
    <property type="match status" value="1"/>
</dbReference>
<evidence type="ECO:0000256" key="16">
    <source>
        <dbReference type="PROSITE-ProRule" id="PRU00209"/>
    </source>
</evidence>
<sequence length="795" mass="88074">MQVPLSLLQTYFSSPLSTKEILEACDHIGIEADVHITTPLSCTSIITARIVQTAPHPNANKLLVAILTDGKQEYQIVCGASNCRAGLIVPLALPGAKLIDSRGQTQTIKKAKLRGIESQGMCCSKKEIGLSDTSIQKENLLELPETTPLGEDIATLFDNVSLELSLTPNLGHCASLLGLAREICHVTQADLVIPQQFSFDPLSTTPMPLHSDPSVCPMFCYAVISGLFLRPSPQELQEALLALKQKPINAIVDITNYIMLCLGQPVHAYDARKVVLDSLGVQKLPSPQSYTLLNGETVLIPSGATVVCDAHRILALGGVMGGQETSITESTTTIVLEAAYFLPTAIRASQKLLLIHSEAAYRFSRGVDPQNVLPAFYAAIHFTLSLFPEAQVSSIYKIGDIVEKPREISFHTTTIQRILGQTLSSERLVQKLETLGFSVVPTPQNNVVSVKVPSYRHDINEEIDLVEEIYRTEPWHLKNVKPVSCFTPIYALKRQIANRLANSGLQEFFTCDLLDPELATWHREECQALALQGSKHATVLRNSLLPGLLKSAATNLHRQVSSVQAFEIGTLYSKHGSQYQETQSLGILLTGDVAPLSWIAPRSSLSFYSLKGRVETLFQQLYISLDCYTIKSSHHPDFHPYQQAAFCLNEHIFGSIGRVHPHLTQKAQIKHPVFFAEISLDFLCKLQKKITKIYKPCSIYPSSFRDVTLTVPEEMPADALRRKLLSKASKWLESVSIISIYQDKGPVAKEKNVTLRLVFQDYERTLSHQDIEEEYCRLVALLTELLTDTRGTADR</sequence>
<protein>
    <recommendedName>
        <fullName evidence="15">Phenylalanine--tRNA ligase beta subunit</fullName>
        <ecNumber evidence="15">6.1.1.20</ecNumber>
    </recommendedName>
    <alternativeName>
        <fullName evidence="15">Phenylalanyl-tRNA synthetase beta subunit</fullName>
        <shortName evidence="15">PheRS</shortName>
    </alternativeName>
</protein>
<dbReference type="HAMAP" id="MF_00283">
    <property type="entry name" value="Phe_tRNA_synth_beta1"/>
    <property type="match status" value="1"/>
</dbReference>
<accession>A0A1A9HWH3</accession>
<reference evidence="20 21" key="1">
    <citation type="submission" date="2016-03" db="EMBL/GenBank/DDBJ databases">
        <title>Culture-independent genomics supports pathogen discovery for uncultivable bacteria within the genus Chlamydia.</title>
        <authorList>
            <person name="Taylor-Brown A."/>
            <person name="Bachmann N.L."/>
            <person name="Borel N."/>
            <person name="Polkinghorne A."/>
        </authorList>
    </citation>
    <scope>NUCLEOTIDE SEQUENCE [LARGE SCALE GENOMIC DNA]</scope>
    <source>
        <strain evidence="20 21">2742-308</strain>
    </source>
</reference>
<evidence type="ECO:0000256" key="11">
    <source>
        <dbReference type="ARBA" id="ARBA00022884"/>
    </source>
</evidence>
<dbReference type="InterPro" id="IPR005121">
    <property type="entry name" value="Fdx_antiC-bd"/>
</dbReference>
<keyword evidence="7 15" id="KW-0479">Metal-binding</keyword>
<comment type="subunit">
    <text evidence="3 15">Tetramer of two alpha and two beta subunits.</text>
</comment>
<comment type="cofactor">
    <cofactor evidence="15">
        <name>Mg(2+)</name>
        <dbReference type="ChEBI" id="CHEBI:18420"/>
    </cofactor>
    <text evidence="15">Binds 2 magnesium ions per tetramer.</text>
</comment>
<keyword evidence="21" id="KW-1185">Reference proteome</keyword>
<feature type="binding site" evidence="15">
    <location>
        <position position="458"/>
    </location>
    <ligand>
        <name>Mg(2+)</name>
        <dbReference type="ChEBI" id="CHEBI:18420"/>
        <note>shared with alpha subunit</note>
    </ligand>
</feature>
<feature type="domain" description="TRNA-binding" evidence="17">
    <location>
        <begin position="39"/>
        <end position="154"/>
    </location>
</feature>
<keyword evidence="8 15" id="KW-0547">Nucleotide-binding</keyword>
<dbReference type="Gene3D" id="3.30.930.10">
    <property type="entry name" value="Bira Bifunctional Protein, Domain 2"/>
    <property type="match status" value="1"/>
</dbReference>
<evidence type="ECO:0000256" key="1">
    <source>
        <dbReference type="ARBA" id="ARBA00004496"/>
    </source>
</evidence>
<keyword evidence="12 15" id="KW-0648">Protein biosynthesis</keyword>
<dbReference type="Pfam" id="PF01588">
    <property type="entry name" value="tRNA_bind"/>
    <property type="match status" value="1"/>
</dbReference>
<feature type="domain" description="B5" evidence="19">
    <location>
        <begin position="403"/>
        <end position="482"/>
    </location>
</feature>
<dbReference type="InterPro" id="IPR012340">
    <property type="entry name" value="NA-bd_OB-fold"/>
</dbReference>
<dbReference type="InterPro" id="IPR009061">
    <property type="entry name" value="DNA-bd_dom_put_sf"/>
</dbReference>
<dbReference type="CDD" id="cd02796">
    <property type="entry name" value="tRNA_bind_bactPheRS"/>
    <property type="match status" value="1"/>
</dbReference>
<dbReference type="NCBIfam" id="TIGR00472">
    <property type="entry name" value="pheT_bact"/>
    <property type="match status" value="1"/>
</dbReference>
<dbReference type="SMART" id="SM00873">
    <property type="entry name" value="B3_4"/>
    <property type="match status" value="1"/>
</dbReference>
<evidence type="ECO:0000256" key="8">
    <source>
        <dbReference type="ARBA" id="ARBA00022741"/>
    </source>
</evidence>
<comment type="similarity">
    <text evidence="2 15">Belongs to the phenylalanyl-tRNA synthetase beta subunit family. Type 1 subfamily.</text>
</comment>
<dbReference type="SMART" id="SM00896">
    <property type="entry name" value="FDX-ACB"/>
    <property type="match status" value="1"/>
</dbReference>
<keyword evidence="9 15" id="KW-0067">ATP-binding</keyword>
<evidence type="ECO:0000256" key="2">
    <source>
        <dbReference type="ARBA" id="ARBA00008653"/>
    </source>
</evidence>
<dbReference type="InterPro" id="IPR005146">
    <property type="entry name" value="B3/B4_tRNA-bd"/>
</dbReference>
<dbReference type="InterPro" id="IPR002547">
    <property type="entry name" value="tRNA-bd_dom"/>
</dbReference>
<evidence type="ECO:0000313" key="20">
    <source>
        <dbReference type="EMBL" id="ANH78394.1"/>
    </source>
</evidence>
<dbReference type="AlphaFoldDB" id="A0A1A9HWH3"/>
<keyword evidence="10 15" id="KW-0460">Magnesium</keyword>
<evidence type="ECO:0000256" key="12">
    <source>
        <dbReference type="ARBA" id="ARBA00022917"/>
    </source>
</evidence>
<dbReference type="OrthoDB" id="9805455at2"/>
<evidence type="ECO:0000256" key="14">
    <source>
        <dbReference type="ARBA" id="ARBA00049255"/>
    </source>
</evidence>
<dbReference type="Pfam" id="PF03484">
    <property type="entry name" value="B5"/>
    <property type="match status" value="1"/>
</dbReference>
<dbReference type="PANTHER" id="PTHR10947:SF0">
    <property type="entry name" value="PHENYLALANINE--TRNA LIGASE BETA SUBUNIT"/>
    <property type="match status" value="1"/>
</dbReference>
<dbReference type="RefSeq" id="WP_066481521.1">
    <property type="nucleotide sequence ID" value="NZ_CP014639.1"/>
</dbReference>
<dbReference type="Pfam" id="PF03483">
    <property type="entry name" value="B3_4"/>
    <property type="match status" value="1"/>
</dbReference>
<evidence type="ECO:0000259" key="18">
    <source>
        <dbReference type="PROSITE" id="PS51447"/>
    </source>
</evidence>
<dbReference type="Proteomes" id="UP000078162">
    <property type="component" value="Chromosome"/>
</dbReference>
<evidence type="ECO:0000256" key="6">
    <source>
        <dbReference type="ARBA" id="ARBA00022598"/>
    </source>
</evidence>
<dbReference type="KEGG" id="csaz:Cs308_0223"/>
<dbReference type="SUPFAM" id="SSF50249">
    <property type="entry name" value="Nucleic acid-binding proteins"/>
    <property type="match status" value="1"/>
</dbReference>
<dbReference type="InterPro" id="IPR005147">
    <property type="entry name" value="tRNA_synthase_B5-dom"/>
</dbReference>
<evidence type="ECO:0000256" key="9">
    <source>
        <dbReference type="ARBA" id="ARBA00022840"/>
    </source>
</evidence>
<dbReference type="EMBL" id="CP014639">
    <property type="protein sequence ID" value="ANH78394.1"/>
    <property type="molecule type" value="Genomic_DNA"/>
</dbReference>
<dbReference type="SMART" id="SM00874">
    <property type="entry name" value="B5"/>
    <property type="match status" value="1"/>
</dbReference>
<evidence type="ECO:0000256" key="4">
    <source>
        <dbReference type="ARBA" id="ARBA00022490"/>
    </source>
</evidence>
<dbReference type="Pfam" id="PF17759">
    <property type="entry name" value="tRNA_synthFbeta"/>
    <property type="match status" value="1"/>
</dbReference>
<feature type="binding site" evidence="15">
    <location>
        <position position="467"/>
    </location>
    <ligand>
        <name>Mg(2+)</name>
        <dbReference type="ChEBI" id="CHEBI:18420"/>
        <note>shared with alpha subunit</note>
    </ligand>
</feature>
<dbReference type="GO" id="GO:0000049">
    <property type="term" value="F:tRNA binding"/>
    <property type="evidence" value="ECO:0007669"/>
    <property type="project" value="UniProtKB-UniRule"/>
</dbReference>
<dbReference type="InterPro" id="IPR033714">
    <property type="entry name" value="tRNA_bind_bactPheRS"/>
</dbReference>
<keyword evidence="4 15" id="KW-0963">Cytoplasm</keyword>
<dbReference type="PATRIC" id="fig|1806891.3.peg.214"/>
<dbReference type="InterPro" id="IPR045864">
    <property type="entry name" value="aa-tRNA-synth_II/BPL/LPL"/>
</dbReference>
<evidence type="ECO:0000259" key="17">
    <source>
        <dbReference type="PROSITE" id="PS50886"/>
    </source>
</evidence>
<keyword evidence="13 15" id="KW-0030">Aminoacyl-tRNA synthetase</keyword>
<gene>
    <name evidence="15" type="primary">pheT</name>
    <name evidence="20" type="ORF">Cs308_0223</name>
</gene>
<dbReference type="Gene3D" id="3.30.56.10">
    <property type="match status" value="2"/>
</dbReference>
<proteinExistence type="inferred from homology"/>
<dbReference type="GO" id="GO:0009328">
    <property type="term" value="C:phenylalanine-tRNA ligase complex"/>
    <property type="evidence" value="ECO:0007669"/>
    <property type="project" value="TreeGrafter"/>
</dbReference>
<dbReference type="SUPFAM" id="SSF54991">
    <property type="entry name" value="Anticodon-binding domain of PheRS"/>
    <property type="match status" value="1"/>
</dbReference>
<evidence type="ECO:0000313" key="21">
    <source>
        <dbReference type="Proteomes" id="UP000078162"/>
    </source>
</evidence>
<evidence type="ECO:0000256" key="5">
    <source>
        <dbReference type="ARBA" id="ARBA00022555"/>
    </source>
</evidence>
<dbReference type="EC" id="6.1.1.20" evidence="15"/>
<dbReference type="Pfam" id="PF03147">
    <property type="entry name" value="FDX-ACB"/>
    <property type="match status" value="1"/>
</dbReference>
<evidence type="ECO:0000256" key="13">
    <source>
        <dbReference type="ARBA" id="ARBA00023146"/>
    </source>
</evidence>
<evidence type="ECO:0000259" key="19">
    <source>
        <dbReference type="PROSITE" id="PS51483"/>
    </source>
</evidence>
<dbReference type="InterPro" id="IPR045060">
    <property type="entry name" value="Phe-tRNA-ligase_IIc_bsu"/>
</dbReference>
<dbReference type="GO" id="GO:0006432">
    <property type="term" value="P:phenylalanyl-tRNA aminoacylation"/>
    <property type="evidence" value="ECO:0007669"/>
    <property type="project" value="UniProtKB-UniRule"/>
</dbReference>
<dbReference type="SUPFAM" id="SSF56037">
    <property type="entry name" value="PheT/TilS domain"/>
    <property type="match status" value="1"/>
</dbReference>
<comment type="subcellular location">
    <subcellularLocation>
        <location evidence="1 15">Cytoplasm</location>
    </subcellularLocation>
</comment>
<dbReference type="SUPFAM" id="SSF55681">
    <property type="entry name" value="Class II aaRS and biotin synthetases"/>
    <property type="match status" value="1"/>
</dbReference>
<dbReference type="PROSITE" id="PS51447">
    <property type="entry name" value="FDX_ACB"/>
    <property type="match status" value="1"/>
</dbReference>
<keyword evidence="5 16" id="KW-0820">tRNA-binding</keyword>
<dbReference type="InterPro" id="IPR036690">
    <property type="entry name" value="Fdx_antiC-bd_sf"/>
</dbReference>
<keyword evidence="11 16" id="KW-0694">RNA-binding</keyword>
<dbReference type="STRING" id="1806891.Cs308_0223"/>
<keyword evidence="6 15" id="KW-0436">Ligase</keyword>
<evidence type="ECO:0000256" key="7">
    <source>
        <dbReference type="ARBA" id="ARBA00022723"/>
    </source>
</evidence>
<dbReference type="GO" id="GO:0005524">
    <property type="term" value="F:ATP binding"/>
    <property type="evidence" value="ECO:0007669"/>
    <property type="project" value="UniProtKB-UniRule"/>
</dbReference>